<protein>
    <submittedName>
        <fullName evidence="1">Uncharacterized protein</fullName>
    </submittedName>
</protein>
<accession>A3ZSA2</accession>
<organism evidence="1 2">
    <name type="scientific">Blastopirellula marina DSM 3645</name>
    <dbReference type="NCBI Taxonomy" id="314230"/>
    <lineage>
        <taxon>Bacteria</taxon>
        <taxon>Pseudomonadati</taxon>
        <taxon>Planctomycetota</taxon>
        <taxon>Planctomycetia</taxon>
        <taxon>Pirellulales</taxon>
        <taxon>Pirellulaceae</taxon>
        <taxon>Blastopirellula</taxon>
    </lineage>
</organism>
<dbReference type="Proteomes" id="UP000004358">
    <property type="component" value="Unassembled WGS sequence"/>
</dbReference>
<evidence type="ECO:0000313" key="1">
    <source>
        <dbReference type="EMBL" id="EAQ80560.1"/>
    </source>
</evidence>
<sequence>MTPHGASATAAYLRADDAALLDAAEIAELIRDLETLQIGYLVLDGGTQAVVRNQIQAAPPPIVGSPLTSKIAVVLY</sequence>
<gene>
    <name evidence="1" type="ORF">DSM3645_14480</name>
</gene>
<proteinExistence type="predicted"/>
<dbReference type="AlphaFoldDB" id="A3ZSA2"/>
<dbReference type="HOGENOM" id="CLU_2647279_0_0_0"/>
<reference evidence="1 2" key="1">
    <citation type="submission" date="2006-02" db="EMBL/GenBank/DDBJ databases">
        <authorList>
            <person name="Amann R."/>
            <person name="Ferriera S."/>
            <person name="Johnson J."/>
            <person name="Kravitz S."/>
            <person name="Halpern A."/>
            <person name="Remington K."/>
            <person name="Beeson K."/>
            <person name="Tran B."/>
            <person name="Rogers Y.-H."/>
            <person name="Friedman R."/>
            <person name="Venter J.C."/>
        </authorList>
    </citation>
    <scope>NUCLEOTIDE SEQUENCE [LARGE SCALE GENOMIC DNA]</scope>
    <source>
        <strain evidence="1 2">DSM 3645</strain>
    </source>
</reference>
<comment type="caution">
    <text evidence="1">The sequence shown here is derived from an EMBL/GenBank/DDBJ whole genome shotgun (WGS) entry which is preliminary data.</text>
</comment>
<evidence type="ECO:0000313" key="2">
    <source>
        <dbReference type="Proteomes" id="UP000004358"/>
    </source>
</evidence>
<dbReference type="STRING" id="314230.DSM3645_14480"/>
<name>A3ZSA2_9BACT</name>
<dbReference type="EMBL" id="AANZ01000008">
    <property type="protein sequence ID" value="EAQ80560.1"/>
    <property type="molecule type" value="Genomic_DNA"/>
</dbReference>